<dbReference type="AlphaFoldDB" id="A0AAP0DWT3"/>
<organism evidence="1 2">
    <name type="scientific">Stephania yunnanensis</name>
    <dbReference type="NCBI Taxonomy" id="152371"/>
    <lineage>
        <taxon>Eukaryota</taxon>
        <taxon>Viridiplantae</taxon>
        <taxon>Streptophyta</taxon>
        <taxon>Embryophyta</taxon>
        <taxon>Tracheophyta</taxon>
        <taxon>Spermatophyta</taxon>
        <taxon>Magnoliopsida</taxon>
        <taxon>Ranunculales</taxon>
        <taxon>Menispermaceae</taxon>
        <taxon>Menispermoideae</taxon>
        <taxon>Cissampelideae</taxon>
        <taxon>Stephania</taxon>
    </lineage>
</organism>
<dbReference type="Proteomes" id="UP001420932">
    <property type="component" value="Unassembled WGS sequence"/>
</dbReference>
<gene>
    <name evidence="1" type="ORF">Syun_031853</name>
</gene>
<reference evidence="1 2" key="1">
    <citation type="submission" date="2024-01" db="EMBL/GenBank/DDBJ databases">
        <title>Genome assemblies of Stephania.</title>
        <authorList>
            <person name="Yang L."/>
        </authorList>
    </citation>
    <scope>NUCLEOTIDE SEQUENCE [LARGE SCALE GENOMIC DNA]</scope>
    <source>
        <strain evidence="1">YNDBR</strain>
        <tissue evidence="1">Leaf</tissue>
    </source>
</reference>
<accession>A0AAP0DWT3</accession>
<dbReference type="InterPro" id="IPR008686">
    <property type="entry name" value="RNA_pol_mitovir"/>
</dbReference>
<comment type="caution">
    <text evidence="1">The sequence shown here is derived from an EMBL/GenBank/DDBJ whole genome shotgun (WGS) entry which is preliminary data.</text>
</comment>
<proteinExistence type="predicted"/>
<sequence>MKFEPTWKSIPTVQMTRQILRKYLKLEEKMIKKTRSILTSFHLELAGYADLINDIHAVGEQWSSGILWPERTRVALDPFNKVYSGNDLDWVEARIGPRLPRSAEFHVPPVTGKLGCSLEGAGKRRIFAIGNYINQRLLRPIHDWVASIFRRLPSDGTLNQEKPLGRLYGFGFYSCDRNEANDVPKPNEKADLVFRDYPRAEMRDYRSLIGSLKS</sequence>
<keyword evidence="2" id="KW-1185">Reference proteome</keyword>
<protein>
    <submittedName>
        <fullName evidence="1">Uncharacterized protein</fullName>
    </submittedName>
</protein>
<name>A0AAP0DWT3_9MAGN</name>
<dbReference type="EMBL" id="JBBNAF010000017">
    <property type="protein sequence ID" value="KAK9082549.1"/>
    <property type="molecule type" value="Genomic_DNA"/>
</dbReference>
<evidence type="ECO:0000313" key="2">
    <source>
        <dbReference type="Proteomes" id="UP001420932"/>
    </source>
</evidence>
<dbReference type="Pfam" id="PF05919">
    <property type="entry name" value="Mitovir_RNA_pol"/>
    <property type="match status" value="1"/>
</dbReference>
<evidence type="ECO:0000313" key="1">
    <source>
        <dbReference type="EMBL" id="KAK9082549.1"/>
    </source>
</evidence>